<keyword evidence="2" id="KW-1185">Reference proteome</keyword>
<dbReference type="EMBL" id="JMTM01000034">
    <property type="protein sequence ID" value="OAZ04476.1"/>
    <property type="molecule type" value="Genomic_DNA"/>
</dbReference>
<name>A0A199XTA5_9FLAO</name>
<accession>A0A199XTA5</accession>
<organism evidence="1 2">
    <name type="scientific">Flavobacterium succinicans</name>
    <dbReference type="NCBI Taxonomy" id="29536"/>
    <lineage>
        <taxon>Bacteria</taxon>
        <taxon>Pseudomonadati</taxon>
        <taxon>Bacteroidota</taxon>
        <taxon>Flavobacteriia</taxon>
        <taxon>Flavobacteriales</taxon>
        <taxon>Flavobacteriaceae</taxon>
        <taxon>Flavobacterium</taxon>
    </lineage>
</organism>
<evidence type="ECO:0000313" key="2">
    <source>
        <dbReference type="Proteomes" id="UP000093807"/>
    </source>
</evidence>
<comment type="caution">
    <text evidence="1">The sequence shown here is derived from an EMBL/GenBank/DDBJ whole genome shotgun (WGS) entry which is preliminary data.</text>
</comment>
<proteinExistence type="predicted"/>
<protein>
    <submittedName>
        <fullName evidence="1">Uncharacterized protein</fullName>
    </submittedName>
</protein>
<dbReference type="AlphaFoldDB" id="A0A199XTA5"/>
<dbReference type="Proteomes" id="UP000093807">
    <property type="component" value="Unassembled WGS sequence"/>
</dbReference>
<dbReference type="PATRIC" id="fig|29536.5.peg.1180"/>
<gene>
    <name evidence="1" type="ORF">FLB_11220</name>
</gene>
<reference evidence="1 2" key="1">
    <citation type="submission" date="2016-06" db="EMBL/GenBank/DDBJ databases">
        <title>Draft genome sequence of Flavobacterium succinicans strain DD5b.</title>
        <authorList>
            <person name="Poehlein A."/>
            <person name="Daniel R."/>
            <person name="Simeonova D.D."/>
        </authorList>
    </citation>
    <scope>NUCLEOTIDE SEQUENCE [LARGE SCALE GENOMIC DNA]</scope>
    <source>
        <strain evidence="1 2">DD5b</strain>
    </source>
</reference>
<sequence>MGKVIAKAGKLVKCVLVKTGNVTKFVFKVGKAFFEPGLKLVKFGGETYCTLIPIPVDLSDNMAKAIEEAKKLLKDNKTRFEEALTPLKDENNAFLKDQDGNMLAEIEIDGQKITVLVNKDGTVLKNTAEEILQGTEKELLDAVTLASRLESPTFVVLKNEVNALGTLKPKFLEDFANASDDVLKELDDIVRFEDDYTAFKTLWKNSKAQDIKNNSTDIAKFKAWWYPLKIKVVDELFTNQKAFEGTLNNRFTNIEKIPSSVRGEAWNYYKQQKWDKLESLFREYKINLQKVEIDGKTIEIIWPPANGGFNKFVESISGKYDRYGAILKIENGVPILTGNFTSPILNNNKYSFSQRALNLSEDKYDLYYEIEVLKPLPFKAETTTIIPWFKELGGVGGGKQTMWLIDKASDGYSKTMTKLSEEGYIKITIKSSPNGKYPKLVNKTIIDGKLSGDHEIFNKLNDIGNDVNKLNSWINQKDIPERLLNKLETLSSSELKSLSLDIEQTASLQNLLKTSPENGLEAWKIYRKNLPKDILCK</sequence>
<evidence type="ECO:0000313" key="1">
    <source>
        <dbReference type="EMBL" id="OAZ04476.1"/>
    </source>
</evidence>